<sequence length="722" mass="83640">MMAELEVDQSNLPRVQEVCQCFAVLEDGALAHNLQEQEIEQYYTSNVQRNQLVQKDIRVAKSLQDEEKHTARLLQQQTTHQLDECDSEYARMIQEEIQRCAEEARRREVEDEEIAKRIQEEEELCIRSRGSYQNRDARETSSAPPYSPRAVHTPEDRYYKRSSTRRRQRSQSPPYSDSEDDQRMPTLTNTSQASQDRSYSTVGQRMAVSYSGPSRSHSDQDNKSTTSGSSVSQKSRTSHLSGGWGDVIKLIRNDMSEQGYLSPSSEDELFEPVYKLERILKQKQQASDQRGDRGERLHGRTRQGNGCCREESCRERDKERHVHFLDERRLINGDHGDSYSLHENGRERDKHLNPRESLGDQRQTQSPGFRRNVSMRRSYHGDVRLSRRTSMRGGSRTCTQDDSNLVNRVRPLNHTQLIETEVRRPGPLREAESWETARNQRQRARSLTEERTIDRDHRRYPGQHRIRRSQSERQSFEEERSSTEEEMEVRGIERLPSRSTCQSRSGLSPRAGNTGRNGTVALDLGELEQVLLDEELARRLQEEERLAAETQQGSSPLRGMCPEDFRMAQVAQDEEIARFIQKQEIKAKRRSAELDSVGSRREYRDTVAEYDRRAHCDRQRERMGSDELQSPIDDFTADHQLSSPISMAAQPTRNVAEDLDPTFHRKEINGANQGSQQVGLCNPIEEQPTFVPPTKRHNDKPGRVKSKDKKENFKQKENCKQQ</sequence>
<feature type="compositionally biased region" description="Polar residues" evidence="2">
    <location>
        <begin position="185"/>
        <end position="203"/>
    </location>
</feature>
<evidence type="ECO:0000313" key="5">
    <source>
        <dbReference type="Proteomes" id="UP001059041"/>
    </source>
</evidence>
<dbReference type="InterPro" id="IPR039303">
    <property type="entry name" value="CCDC50"/>
</dbReference>
<proteinExistence type="predicted"/>
<dbReference type="Proteomes" id="UP001059041">
    <property type="component" value="Linkage Group LG21"/>
</dbReference>
<feature type="compositionally biased region" description="Basic residues" evidence="2">
    <location>
        <begin position="694"/>
        <end position="707"/>
    </location>
</feature>
<evidence type="ECO:0000256" key="2">
    <source>
        <dbReference type="SAM" id="MobiDB-lite"/>
    </source>
</evidence>
<feature type="region of interest" description="Disordered" evidence="2">
    <location>
        <begin position="332"/>
        <end position="379"/>
    </location>
</feature>
<comment type="caution">
    <text evidence="4">The sequence shown here is derived from an EMBL/GenBank/DDBJ whole genome shotgun (WGS) entry which is preliminary data.</text>
</comment>
<feature type="compositionally biased region" description="Low complexity" evidence="2">
    <location>
        <begin position="224"/>
        <end position="235"/>
    </location>
</feature>
<feature type="compositionally biased region" description="Basic and acidic residues" evidence="2">
    <location>
        <begin position="343"/>
        <end position="359"/>
    </location>
</feature>
<accession>A0A9W7TCI2</accession>
<dbReference type="OrthoDB" id="9994767at2759"/>
<feature type="compositionally biased region" description="Polar residues" evidence="2">
    <location>
        <begin position="130"/>
        <end position="144"/>
    </location>
</feature>
<dbReference type="PANTHER" id="PTHR22115">
    <property type="entry name" value="C3ORF6 PROTEIN-RELATED"/>
    <property type="match status" value="1"/>
</dbReference>
<feature type="domain" description="Coiled-coil" evidence="3">
    <location>
        <begin position="6"/>
        <end position="127"/>
    </location>
</feature>
<protein>
    <recommendedName>
        <fullName evidence="3">Coiled-coil domain-containing protein</fullName>
    </recommendedName>
</protein>
<dbReference type="AlphaFoldDB" id="A0A9W7TCI2"/>
<evidence type="ECO:0000256" key="1">
    <source>
        <dbReference type="ARBA" id="ARBA00023054"/>
    </source>
</evidence>
<reference evidence="4" key="1">
    <citation type="submission" date="2021-02" db="EMBL/GenBank/DDBJ databases">
        <title>Comparative genomics reveals that relaxation of natural selection precedes convergent phenotypic evolution of cavefish.</title>
        <authorList>
            <person name="Peng Z."/>
        </authorList>
    </citation>
    <scope>NUCLEOTIDE SEQUENCE</scope>
    <source>
        <tissue evidence="4">Muscle</tissue>
    </source>
</reference>
<feature type="compositionally biased region" description="Basic and acidic residues" evidence="2">
    <location>
        <begin position="708"/>
        <end position="722"/>
    </location>
</feature>
<feature type="compositionally biased region" description="Basic and acidic residues" evidence="2">
    <location>
        <begin position="469"/>
        <end position="496"/>
    </location>
</feature>
<evidence type="ECO:0000259" key="3">
    <source>
        <dbReference type="Pfam" id="PF15295"/>
    </source>
</evidence>
<feature type="region of interest" description="Disordered" evidence="2">
    <location>
        <begin position="669"/>
        <end position="722"/>
    </location>
</feature>
<feature type="region of interest" description="Disordered" evidence="2">
    <location>
        <begin position="428"/>
        <end position="518"/>
    </location>
</feature>
<keyword evidence="1" id="KW-0175">Coiled coil</keyword>
<feature type="compositionally biased region" description="Basic residues" evidence="2">
    <location>
        <begin position="160"/>
        <end position="169"/>
    </location>
</feature>
<feature type="compositionally biased region" description="Basic and acidic residues" evidence="2">
    <location>
        <begin position="289"/>
        <end position="298"/>
    </location>
</feature>
<name>A0A9W7TCI2_TRIRA</name>
<gene>
    <name evidence="4" type="ORF">IRJ41_014912</name>
</gene>
<feature type="compositionally biased region" description="Polar residues" evidence="2">
    <location>
        <begin position="670"/>
        <end position="679"/>
    </location>
</feature>
<dbReference type="Pfam" id="PF15295">
    <property type="entry name" value="CCDC50_N"/>
    <property type="match status" value="1"/>
</dbReference>
<keyword evidence="5" id="KW-1185">Reference proteome</keyword>
<feature type="region of interest" description="Disordered" evidence="2">
    <location>
        <begin position="129"/>
        <end position="242"/>
    </location>
</feature>
<dbReference type="InterPro" id="IPR029311">
    <property type="entry name" value="CCDC50_N"/>
</dbReference>
<feature type="region of interest" description="Disordered" evidence="2">
    <location>
        <begin position="281"/>
        <end position="313"/>
    </location>
</feature>
<dbReference type="EMBL" id="JAFHDT010000021">
    <property type="protein sequence ID" value="KAI7794261.1"/>
    <property type="molecule type" value="Genomic_DNA"/>
</dbReference>
<evidence type="ECO:0000313" key="4">
    <source>
        <dbReference type="EMBL" id="KAI7794261.1"/>
    </source>
</evidence>
<feature type="compositionally biased region" description="Polar residues" evidence="2">
    <location>
        <begin position="497"/>
        <end position="506"/>
    </location>
</feature>
<organism evidence="4 5">
    <name type="scientific">Triplophysa rosa</name>
    <name type="common">Cave loach</name>
    <dbReference type="NCBI Taxonomy" id="992332"/>
    <lineage>
        <taxon>Eukaryota</taxon>
        <taxon>Metazoa</taxon>
        <taxon>Chordata</taxon>
        <taxon>Craniata</taxon>
        <taxon>Vertebrata</taxon>
        <taxon>Euteleostomi</taxon>
        <taxon>Actinopterygii</taxon>
        <taxon>Neopterygii</taxon>
        <taxon>Teleostei</taxon>
        <taxon>Ostariophysi</taxon>
        <taxon>Cypriniformes</taxon>
        <taxon>Nemacheilidae</taxon>
        <taxon>Triplophysa</taxon>
    </lineage>
</organism>
<feature type="compositionally biased region" description="Basic and acidic residues" evidence="2">
    <location>
        <begin position="446"/>
        <end position="459"/>
    </location>
</feature>
<dbReference type="PANTHER" id="PTHR22115:SF5">
    <property type="entry name" value="COILED-COIL DOMAIN-CONTAINING PROTEIN 50-LIKE ISOFORM X1"/>
    <property type="match status" value="1"/>
</dbReference>